<keyword evidence="9 13" id="KW-1133">Transmembrane helix</keyword>
<feature type="compositionally biased region" description="Polar residues" evidence="14">
    <location>
        <begin position="389"/>
        <end position="400"/>
    </location>
</feature>
<dbReference type="GO" id="GO:0005886">
    <property type="term" value="C:plasma membrane"/>
    <property type="evidence" value="ECO:0007669"/>
    <property type="project" value="UniProtKB-SubCell"/>
</dbReference>
<dbReference type="EMBL" id="PIPP01000005">
    <property type="protein sequence ID" value="RUO36037.1"/>
    <property type="molecule type" value="Genomic_DNA"/>
</dbReference>
<gene>
    <name evidence="13" type="primary">flhB</name>
    <name evidence="15" type="ORF">CWE13_10905</name>
</gene>
<comment type="subcellular location">
    <subcellularLocation>
        <location evidence="1">Cell membrane</location>
        <topology evidence="1">Multi-pass membrane protein</topology>
    </subcellularLocation>
</comment>
<name>A0A432WQS6_9GAMM</name>
<proteinExistence type="inferred from homology"/>
<evidence type="ECO:0000256" key="8">
    <source>
        <dbReference type="ARBA" id="ARBA00022927"/>
    </source>
</evidence>
<dbReference type="Gene3D" id="3.40.1690.10">
    <property type="entry name" value="secretion proteins EscU"/>
    <property type="match status" value="1"/>
</dbReference>
<keyword evidence="7 13" id="KW-1005">Bacterial flagellum biogenesis</keyword>
<evidence type="ECO:0000256" key="13">
    <source>
        <dbReference type="RuleBase" id="RU364091"/>
    </source>
</evidence>
<dbReference type="NCBIfam" id="TIGR00328">
    <property type="entry name" value="flhB"/>
    <property type="match status" value="1"/>
</dbReference>
<keyword evidence="16" id="KW-1185">Reference proteome</keyword>
<dbReference type="PRINTS" id="PR00950">
    <property type="entry name" value="TYPE3IMSPROT"/>
</dbReference>
<evidence type="ECO:0000256" key="14">
    <source>
        <dbReference type="SAM" id="MobiDB-lite"/>
    </source>
</evidence>
<evidence type="ECO:0000256" key="2">
    <source>
        <dbReference type="ARBA" id="ARBA00010690"/>
    </source>
</evidence>
<dbReference type="GO" id="GO:0044780">
    <property type="term" value="P:bacterial-type flagellum assembly"/>
    <property type="evidence" value="ECO:0007669"/>
    <property type="project" value="InterPro"/>
</dbReference>
<evidence type="ECO:0000256" key="5">
    <source>
        <dbReference type="ARBA" id="ARBA00022475"/>
    </source>
</evidence>
<keyword evidence="4 13" id="KW-0813">Transport</keyword>
<reference evidence="16" key="1">
    <citation type="journal article" date="2018" name="Front. Microbiol.">
        <title>Genome-Based Analysis Reveals the Taxonomy and Diversity of the Family Idiomarinaceae.</title>
        <authorList>
            <person name="Liu Y."/>
            <person name="Lai Q."/>
            <person name="Shao Z."/>
        </authorList>
    </citation>
    <scope>NUCLEOTIDE SEQUENCE [LARGE SCALE GENOMIC DNA]</scope>
    <source>
        <strain evidence="16">AIS</strain>
    </source>
</reference>
<keyword evidence="8 13" id="KW-0653">Protein transport</keyword>
<comment type="similarity">
    <text evidence="2 13">Belongs to the type III secretion exporter family.</text>
</comment>
<keyword evidence="11 13" id="KW-1006">Bacterial flagellum protein export</keyword>
<evidence type="ECO:0000313" key="15">
    <source>
        <dbReference type="EMBL" id="RUO36037.1"/>
    </source>
</evidence>
<dbReference type="InterPro" id="IPR006136">
    <property type="entry name" value="FlhB"/>
</dbReference>
<dbReference type="Proteomes" id="UP000286934">
    <property type="component" value="Unassembled WGS sequence"/>
</dbReference>
<dbReference type="SUPFAM" id="SSF160544">
    <property type="entry name" value="EscU C-terminal domain-like"/>
    <property type="match status" value="1"/>
</dbReference>
<dbReference type="PANTHER" id="PTHR30531">
    <property type="entry name" value="FLAGELLAR BIOSYNTHETIC PROTEIN FLHB"/>
    <property type="match status" value="1"/>
</dbReference>
<organism evidence="15 16">
    <name type="scientific">Aliidiomarina shirensis</name>
    <dbReference type="NCBI Taxonomy" id="1048642"/>
    <lineage>
        <taxon>Bacteria</taxon>
        <taxon>Pseudomonadati</taxon>
        <taxon>Pseudomonadota</taxon>
        <taxon>Gammaproteobacteria</taxon>
        <taxon>Alteromonadales</taxon>
        <taxon>Idiomarinaceae</taxon>
        <taxon>Aliidiomarina</taxon>
    </lineage>
</organism>
<feature type="region of interest" description="Disordered" evidence="14">
    <location>
        <begin position="362"/>
        <end position="400"/>
    </location>
</feature>
<evidence type="ECO:0000256" key="11">
    <source>
        <dbReference type="ARBA" id="ARBA00023225"/>
    </source>
</evidence>
<feature type="transmembrane region" description="Helical" evidence="13">
    <location>
        <begin position="152"/>
        <end position="172"/>
    </location>
</feature>
<comment type="function">
    <text evidence="12 13">Required for formation of the rod structure in the basal body of the flagellar apparatus. Together with FliI and FliH, may constitute the export apparatus of flagellin.</text>
</comment>
<feature type="transmembrane region" description="Helical" evidence="13">
    <location>
        <begin position="39"/>
        <end position="57"/>
    </location>
</feature>
<evidence type="ECO:0000256" key="3">
    <source>
        <dbReference type="ARBA" id="ARBA00021622"/>
    </source>
</evidence>
<evidence type="ECO:0000313" key="16">
    <source>
        <dbReference type="Proteomes" id="UP000286934"/>
    </source>
</evidence>
<feature type="region of interest" description="Disordered" evidence="14">
    <location>
        <begin position="1"/>
        <end position="29"/>
    </location>
</feature>
<keyword evidence="15" id="KW-0282">Flagellum</keyword>
<evidence type="ECO:0000256" key="12">
    <source>
        <dbReference type="ARBA" id="ARBA00025078"/>
    </source>
</evidence>
<dbReference type="Pfam" id="PF01312">
    <property type="entry name" value="Bac_export_2"/>
    <property type="match status" value="1"/>
</dbReference>
<feature type="transmembrane region" description="Helical" evidence="13">
    <location>
        <begin position="192"/>
        <end position="217"/>
    </location>
</feature>
<evidence type="ECO:0000256" key="4">
    <source>
        <dbReference type="ARBA" id="ARBA00022448"/>
    </source>
</evidence>
<evidence type="ECO:0000256" key="9">
    <source>
        <dbReference type="ARBA" id="ARBA00022989"/>
    </source>
</evidence>
<sequence length="400" mass="44140">MAEQSTSDDSEKTEPATPRRLQKARDEGQVARSRELTTFVLLFGGIIGLWGMSSMLYEQLGTVMEQAFLFERMHAFEPEPMLSKVANLALQSLYALMPLFILMVVLALVAPALLGGWIVSAKGMKPQLSKLNPAKGLKRIFSSQALAELGKAIAKTTLVGGVLVVFLVTRQGEYMGLMGQPVQLALTNALKLAAEAAVLMVLTLIVVVLIDVPYQLYSHTKKLKMTKEEVKREHKETEGDPHVKARIRAQQQAISRGRMMSKVPEADVIITNPTHFAVALKYDDKNMGAPRLVAKGSDAVAAKIRELGEEHNIPRLEAPALARALFYNVDLEREVPTALYTAVAEVLAWAFRLKQIKVEGGDIPPTPKNLVVPKQMAERKVHPRHQQDSEPNQTPEEGNE</sequence>
<dbReference type="RefSeq" id="WP_126808537.1">
    <property type="nucleotide sequence ID" value="NZ_PIPP01000005.1"/>
</dbReference>
<dbReference type="Gene3D" id="6.10.250.2080">
    <property type="match status" value="1"/>
</dbReference>
<feature type="transmembrane region" description="Helical" evidence="13">
    <location>
        <begin position="93"/>
        <end position="119"/>
    </location>
</feature>
<evidence type="ECO:0000256" key="6">
    <source>
        <dbReference type="ARBA" id="ARBA00022692"/>
    </source>
</evidence>
<keyword evidence="15" id="KW-0969">Cilium</keyword>
<keyword evidence="5 13" id="KW-1003">Cell membrane</keyword>
<protein>
    <recommendedName>
        <fullName evidence="3 13">Flagellar biosynthetic protein FlhB</fullName>
    </recommendedName>
</protein>
<evidence type="ECO:0000256" key="7">
    <source>
        <dbReference type="ARBA" id="ARBA00022795"/>
    </source>
</evidence>
<dbReference type="FunFam" id="3.40.1690.10:FF:000001">
    <property type="entry name" value="Flagellar biosynthetic protein FlhB"/>
    <property type="match status" value="1"/>
</dbReference>
<dbReference type="InterPro" id="IPR006135">
    <property type="entry name" value="T3SS_substrate_exporter"/>
</dbReference>
<dbReference type="AlphaFoldDB" id="A0A432WQS6"/>
<evidence type="ECO:0000256" key="1">
    <source>
        <dbReference type="ARBA" id="ARBA00004651"/>
    </source>
</evidence>
<evidence type="ECO:0000256" key="10">
    <source>
        <dbReference type="ARBA" id="ARBA00023136"/>
    </source>
</evidence>
<comment type="caution">
    <text evidence="15">The sequence shown here is derived from an EMBL/GenBank/DDBJ whole genome shotgun (WGS) entry which is preliminary data.</text>
</comment>
<dbReference type="GO" id="GO:0009306">
    <property type="term" value="P:protein secretion"/>
    <property type="evidence" value="ECO:0007669"/>
    <property type="project" value="InterPro"/>
</dbReference>
<accession>A0A432WQS6</accession>
<dbReference type="OrthoDB" id="9807950at2"/>
<dbReference type="InterPro" id="IPR029025">
    <property type="entry name" value="T3SS_substrate_exporter_C"/>
</dbReference>
<feature type="compositionally biased region" description="Basic and acidic residues" evidence="14">
    <location>
        <begin position="376"/>
        <end position="388"/>
    </location>
</feature>
<dbReference type="PANTHER" id="PTHR30531:SF12">
    <property type="entry name" value="FLAGELLAR BIOSYNTHETIC PROTEIN FLHB"/>
    <property type="match status" value="1"/>
</dbReference>
<keyword evidence="15" id="KW-0966">Cell projection</keyword>
<keyword evidence="10 13" id="KW-0472">Membrane</keyword>
<keyword evidence="6 13" id="KW-0812">Transmembrane</keyword>